<accession>A0ACB6QXN5</accession>
<dbReference type="Proteomes" id="UP000799755">
    <property type="component" value="Unassembled WGS sequence"/>
</dbReference>
<evidence type="ECO:0000313" key="2">
    <source>
        <dbReference type="Proteomes" id="UP000799755"/>
    </source>
</evidence>
<feature type="non-terminal residue" evidence="1">
    <location>
        <position position="1"/>
    </location>
</feature>
<gene>
    <name evidence="1" type="ORF">BDR25DRAFT_193278</name>
</gene>
<comment type="caution">
    <text evidence="1">The sequence shown here is derived from an EMBL/GenBank/DDBJ whole genome shotgun (WGS) entry which is preliminary data.</text>
</comment>
<reference evidence="1" key="1">
    <citation type="journal article" date="2020" name="Stud. Mycol.">
        <title>101 Dothideomycetes genomes: a test case for predicting lifestyles and emergence of pathogens.</title>
        <authorList>
            <person name="Haridas S."/>
            <person name="Albert R."/>
            <person name="Binder M."/>
            <person name="Bloem J."/>
            <person name="Labutti K."/>
            <person name="Salamov A."/>
            <person name="Andreopoulos B."/>
            <person name="Baker S."/>
            <person name="Barry K."/>
            <person name="Bills G."/>
            <person name="Bluhm B."/>
            <person name="Cannon C."/>
            <person name="Castanera R."/>
            <person name="Culley D."/>
            <person name="Daum C."/>
            <person name="Ezra D."/>
            <person name="Gonzalez J."/>
            <person name="Henrissat B."/>
            <person name="Kuo A."/>
            <person name="Liang C."/>
            <person name="Lipzen A."/>
            <person name="Lutzoni F."/>
            <person name="Magnuson J."/>
            <person name="Mondo S."/>
            <person name="Nolan M."/>
            <person name="Ohm R."/>
            <person name="Pangilinan J."/>
            <person name="Park H.-J."/>
            <person name="Ramirez L."/>
            <person name="Alfaro M."/>
            <person name="Sun H."/>
            <person name="Tritt A."/>
            <person name="Yoshinaga Y."/>
            <person name="Zwiers L.-H."/>
            <person name="Turgeon B."/>
            <person name="Goodwin S."/>
            <person name="Spatafora J."/>
            <person name="Crous P."/>
            <person name="Grigoriev I."/>
        </authorList>
    </citation>
    <scope>NUCLEOTIDE SEQUENCE</scope>
    <source>
        <strain evidence="1">ATCC 200398</strain>
    </source>
</reference>
<evidence type="ECO:0000313" key="1">
    <source>
        <dbReference type="EMBL" id="KAF2471763.1"/>
    </source>
</evidence>
<organism evidence="1 2">
    <name type="scientific">Lindgomyces ingoldianus</name>
    <dbReference type="NCBI Taxonomy" id="673940"/>
    <lineage>
        <taxon>Eukaryota</taxon>
        <taxon>Fungi</taxon>
        <taxon>Dikarya</taxon>
        <taxon>Ascomycota</taxon>
        <taxon>Pezizomycotina</taxon>
        <taxon>Dothideomycetes</taxon>
        <taxon>Pleosporomycetidae</taxon>
        <taxon>Pleosporales</taxon>
        <taxon>Lindgomycetaceae</taxon>
        <taxon>Lindgomyces</taxon>
    </lineage>
</organism>
<feature type="non-terminal residue" evidence="1">
    <location>
        <position position="354"/>
    </location>
</feature>
<name>A0ACB6QXN5_9PLEO</name>
<proteinExistence type="predicted"/>
<keyword evidence="2" id="KW-1185">Reference proteome</keyword>
<sequence length="354" mass="37934">RISAILPFAFAVVSFSLTLVLLIAGSKPGYLDEDFIISINASKVGQDIIRLEQATPTSTPPTSTASSTANPLDFLNPLSTSNPLNPDNPNNPLSGLLGPITGNITDALNEGIEDSLNTIVGALVDAAGVRDFYHLFLESICEGDATNSTDGESEVKIDQCSGYDDKAAGLNNLTSKIHSSIVIGTTNVSVPLIASLQSSFTSLSATAGGVRKAIIAFLIISMLGSGLAFLVTLPAIYFTESRILIYILLFNATLASTFHLLAAVILTGLIVAAASIVNGLGDAVGLHIGQGNKVLLFVWLGWGFVTLVQMYWFTVWFVEVRTWSFVRRVRNENERGNWRGVWREVWGDLKGRKG</sequence>
<dbReference type="EMBL" id="MU003504">
    <property type="protein sequence ID" value="KAF2471763.1"/>
    <property type="molecule type" value="Genomic_DNA"/>
</dbReference>
<protein>
    <submittedName>
        <fullName evidence="1">Uncharacterized protein</fullName>
    </submittedName>
</protein>